<feature type="transmembrane region" description="Helical" evidence="7">
    <location>
        <begin position="162"/>
        <end position="183"/>
    </location>
</feature>
<keyword evidence="6 7" id="KW-0472">Membrane</keyword>
<dbReference type="PANTHER" id="PTHR43495:SF1">
    <property type="entry name" value="L-ASPARAGINE PERMEASE"/>
    <property type="match status" value="1"/>
</dbReference>
<accession>A0ABN3AIG7</accession>
<dbReference type="EMBL" id="BAAAMR010000195">
    <property type="protein sequence ID" value="GAA2170391.1"/>
    <property type="molecule type" value="Genomic_DNA"/>
</dbReference>
<reference evidence="9 10" key="1">
    <citation type="journal article" date="2019" name="Int. J. Syst. Evol. Microbiol.">
        <title>The Global Catalogue of Microorganisms (GCM) 10K type strain sequencing project: providing services to taxonomists for standard genome sequencing and annotation.</title>
        <authorList>
            <consortium name="The Broad Institute Genomics Platform"/>
            <consortium name="The Broad Institute Genome Sequencing Center for Infectious Disease"/>
            <person name="Wu L."/>
            <person name="Ma J."/>
        </authorList>
    </citation>
    <scope>NUCLEOTIDE SEQUENCE [LARGE SCALE GENOMIC DNA]</scope>
    <source>
        <strain evidence="9 10">JCM 13850</strain>
    </source>
</reference>
<feature type="domain" description="Amino acid permease/ SLC12A" evidence="8">
    <location>
        <begin position="21"/>
        <end position="456"/>
    </location>
</feature>
<keyword evidence="4" id="KW-0029">Amino-acid transport</keyword>
<feature type="transmembrane region" description="Helical" evidence="7">
    <location>
        <begin position="203"/>
        <end position="227"/>
    </location>
</feature>
<proteinExistence type="predicted"/>
<dbReference type="Proteomes" id="UP001501020">
    <property type="component" value="Unassembled WGS sequence"/>
</dbReference>
<evidence type="ECO:0000313" key="9">
    <source>
        <dbReference type="EMBL" id="GAA2170391.1"/>
    </source>
</evidence>
<feature type="transmembrane region" description="Helical" evidence="7">
    <location>
        <begin position="50"/>
        <end position="67"/>
    </location>
</feature>
<feature type="transmembrane region" description="Helical" evidence="7">
    <location>
        <begin position="433"/>
        <end position="452"/>
    </location>
</feature>
<feature type="transmembrane region" description="Helical" evidence="7">
    <location>
        <begin position="87"/>
        <end position="109"/>
    </location>
</feature>
<dbReference type="PANTHER" id="PTHR43495">
    <property type="entry name" value="GABA PERMEASE"/>
    <property type="match status" value="1"/>
</dbReference>
<feature type="transmembrane region" description="Helical" evidence="7">
    <location>
        <begin position="21"/>
        <end position="38"/>
    </location>
</feature>
<evidence type="ECO:0000256" key="6">
    <source>
        <dbReference type="ARBA" id="ARBA00023136"/>
    </source>
</evidence>
<feature type="transmembrane region" description="Helical" evidence="7">
    <location>
        <begin position="365"/>
        <end position="388"/>
    </location>
</feature>
<evidence type="ECO:0000256" key="7">
    <source>
        <dbReference type="SAM" id="Phobius"/>
    </source>
</evidence>
<feature type="transmembrane region" description="Helical" evidence="7">
    <location>
        <begin position="129"/>
        <end position="150"/>
    </location>
</feature>
<dbReference type="InterPro" id="IPR004841">
    <property type="entry name" value="AA-permease/SLC12A_dom"/>
</dbReference>
<protein>
    <submittedName>
        <fullName evidence="9">Amino acid permease</fullName>
    </submittedName>
</protein>
<evidence type="ECO:0000256" key="1">
    <source>
        <dbReference type="ARBA" id="ARBA00004141"/>
    </source>
</evidence>
<name>A0ABN3AIG7_9ACTN</name>
<evidence type="ECO:0000256" key="2">
    <source>
        <dbReference type="ARBA" id="ARBA00022448"/>
    </source>
</evidence>
<evidence type="ECO:0000256" key="3">
    <source>
        <dbReference type="ARBA" id="ARBA00022692"/>
    </source>
</evidence>
<feature type="transmembrane region" description="Helical" evidence="7">
    <location>
        <begin position="248"/>
        <end position="268"/>
    </location>
</feature>
<sequence length="473" mass="50719">MVAKLPDQAEGYQRGLGTRQIQMLAIGGTIGTGLFLGAGENIAKAGPSLVLTYAVAGLMLFFVMRALGELLTYRHAEGGFAGYAREFLGPFWGYATTWTYWIIWVTTGMAELTAAGKYVQKWLPGVEQWQTALVALIVLFVVNLISVKVFGELEFWFAMIKVAAIVMMILVGIGVLVFGFSDAGKTASVSNLWDQGGFFPEGVGPMLMTLQMVMFAYLGVELVGVTASEARDPEKNIPRAINALPVRFALFYLGSLLVIMAVVPWTAFKGGASPFVLAFDKIGIPGGGDIVNFVVLTAALSSCNAGGLYSTSRMLRTAGVNGDGPQALARLNGRSVPVLTVVISALVMGVGVVVNAVVPDKAFEYITSVSTGGALLVWTVILVAHMAYRRKVAAGVLPKAPYRMPWAPYTNWLVLAFFAFVTVTIAWEADTRVALYVMAGWFVIILAGWPLVWRNSQRVAPADVAIAEESSTA</sequence>
<evidence type="ECO:0000256" key="4">
    <source>
        <dbReference type="ARBA" id="ARBA00022970"/>
    </source>
</evidence>
<evidence type="ECO:0000256" key="5">
    <source>
        <dbReference type="ARBA" id="ARBA00022989"/>
    </source>
</evidence>
<feature type="transmembrane region" description="Helical" evidence="7">
    <location>
        <begin position="409"/>
        <end position="427"/>
    </location>
</feature>
<comment type="subcellular location">
    <subcellularLocation>
        <location evidence="1">Membrane</location>
        <topology evidence="1">Multi-pass membrane protein</topology>
    </subcellularLocation>
</comment>
<feature type="transmembrane region" description="Helical" evidence="7">
    <location>
        <begin position="336"/>
        <end position="359"/>
    </location>
</feature>
<gene>
    <name evidence="9" type="ORF">GCM10009727_94650</name>
</gene>
<feature type="transmembrane region" description="Helical" evidence="7">
    <location>
        <begin position="290"/>
        <end position="309"/>
    </location>
</feature>
<evidence type="ECO:0000313" key="10">
    <source>
        <dbReference type="Proteomes" id="UP001501020"/>
    </source>
</evidence>
<dbReference type="PIRSF" id="PIRSF006060">
    <property type="entry name" value="AA_transporter"/>
    <property type="match status" value="1"/>
</dbReference>
<keyword evidence="3 7" id="KW-0812">Transmembrane</keyword>
<keyword evidence="2" id="KW-0813">Transport</keyword>
<keyword evidence="10" id="KW-1185">Reference proteome</keyword>
<organism evidence="9 10">
    <name type="scientific">Actinomadura napierensis</name>
    <dbReference type="NCBI Taxonomy" id="267854"/>
    <lineage>
        <taxon>Bacteria</taxon>
        <taxon>Bacillati</taxon>
        <taxon>Actinomycetota</taxon>
        <taxon>Actinomycetes</taxon>
        <taxon>Streptosporangiales</taxon>
        <taxon>Thermomonosporaceae</taxon>
        <taxon>Actinomadura</taxon>
    </lineage>
</organism>
<evidence type="ECO:0000259" key="8">
    <source>
        <dbReference type="Pfam" id="PF00324"/>
    </source>
</evidence>
<dbReference type="Gene3D" id="1.20.1740.10">
    <property type="entry name" value="Amino acid/polyamine transporter I"/>
    <property type="match status" value="1"/>
</dbReference>
<keyword evidence="5 7" id="KW-1133">Transmembrane helix</keyword>
<comment type="caution">
    <text evidence="9">The sequence shown here is derived from an EMBL/GenBank/DDBJ whole genome shotgun (WGS) entry which is preliminary data.</text>
</comment>
<dbReference type="Pfam" id="PF00324">
    <property type="entry name" value="AA_permease"/>
    <property type="match status" value="1"/>
</dbReference>